<dbReference type="SUPFAM" id="SSF51004">
    <property type="entry name" value="C-terminal (heme d1) domain of cytochrome cd1-nitrite reductase"/>
    <property type="match status" value="1"/>
</dbReference>
<proteinExistence type="predicted"/>
<dbReference type="EMBL" id="JBHRSL010000012">
    <property type="protein sequence ID" value="MFC3053204.1"/>
    <property type="molecule type" value="Genomic_DNA"/>
</dbReference>
<comment type="caution">
    <text evidence="2">The sequence shown here is derived from an EMBL/GenBank/DDBJ whole genome shotgun (WGS) entry which is preliminary data.</text>
</comment>
<dbReference type="InterPro" id="IPR011048">
    <property type="entry name" value="Haem_d1_sf"/>
</dbReference>
<dbReference type="Gene3D" id="2.130.10.10">
    <property type="entry name" value="YVTN repeat-like/Quinoprotein amine dehydrogenase"/>
    <property type="match status" value="2"/>
</dbReference>
<accession>A0ABV7D972</accession>
<keyword evidence="3" id="KW-1185">Reference proteome</keyword>
<gene>
    <name evidence="2" type="ORF">ACFOKA_14930</name>
</gene>
<dbReference type="InterPro" id="IPR015943">
    <property type="entry name" value="WD40/YVTN_repeat-like_dom_sf"/>
</dbReference>
<sequence>MTTFKARAQKVALTLGLSLAITVTAHTSIQEQDLLYSFENSVTLPGGTPDWDYLSLDQKSGRMFIARRDDGLTVFDINNQKAITTIPNSIGANGPLVLPEYDRVFVAMADGTVMLLELSSLKVLSREKVDPKGLNGTVFDPASKHVIIGTGRRAGGHMTLYAFDPKSGEKVTQKDFNSTKMDDPAFDGHGTVFAPMRDRDLMLKLNSDTLEEKDHFMLGDCEQPAAAEFLHEINKLIVACRGRTKAPMLLALTPEGKITDTVPIGRGVDGLAVDHKRRRIVSSNGDDATLTVIEFDKAGNLILLGNVSTQPGARTMQLEQSTGKIFLVTSDFTQLAPNANSTETPEPVAHANSFRILTYKP</sequence>
<evidence type="ECO:0000256" key="1">
    <source>
        <dbReference type="SAM" id="SignalP"/>
    </source>
</evidence>
<evidence type="ECO:0000313" key="3">
    <source>
        <dbReference type="Proteomes" id="UP001595444"/>
    </source>
</evidence>
<feature type="signal peptide" evidence="1">
    <location>
        <begin position="1"/>
        <end position="25"/>
    </location>
</feature>
<feature type="chain" id="PRO_5046751874" evidence="1">
    <location>
        <begin position="26"/>
        <end position="361"/>
    </location>
</feature>
<reference evidence="3" key="1">
    <citation type="journal article" date="2019" name="Int. J. Syst. Evol. Microbiol.">
        <title>The Global Catalogue of Microorganisms (GCM) 10K type strain sequencing project: providing services to taxonomists for standard genome sequencing and annotation.</title>
        <authorList>
            <consortium name="The Broad Institute Genomics Platform"/>
            <consortium name="The Broad Institute Genome Sequencing Center for Infectious Disease"/>
            <person name="Wu L."/>
            <person name="Ma J."/>
        </authorList>
    </citation>
    <scope>NUCLEOTIDE SEQUENCE [LARGE SCALE GENOMIC DNA]</scope>
    <source>
        <strain evidence="3">KCTC 62164</strain>
    </source>
</reference>
<evidence type="ECO:0000313" key="2">
    <source>
        <dbReference type="EMBL" id="MFC3053204.1"/>
    </source>
</evidence>
<name>A0ABV7D972_9PROT</name>
<keyword evidence="1" id="KW-0732">Signal</keyword>
<dbReference type="RefSeq" id="WP_194212953.1">
    <property type="nucleotide sequence ID" value="NZ_CP061205.1"/>
</dbReference>
<organism evidence="2 3">
    <name type="scientific">Kordiimonas pumila</name>
    <dbReference type="NCBI Taxonomy" id="2161677"/>
    <lineage>
        <taxon>Bacteria</taxon>
        <taxon>Pseudomonadati</taxon>
        <taxon>Pseudomonadota</taxon>
        <taxon>Alphaproteobacteria</taxon>
        <taxon>Kordiimonadales</taxon>
        <taxon>Kordiimonadaceae</taxon>
        <taxon>Kordiimonas</taxon>
    </lineage>
</organism>
<dbReference type="Proteomes" id="UP001595444">
    <property type="component" value="Unassembled WGS sequence"/>
</dbReference>
<protein>
    <submittedName>
        <fullName evidence="2">YncE family protein</fullName>
    </submittedName>
</protein>